<dbReference type="AlphaFoldDB" id="A0A059D8K7"/>
<dbReference type="InParanoid" id="A0A059D8K7"/>
<dbReference type="PRINTS" id="PR00367">
    <property type="entry name" value="ETHRSPELEMNT"/>
</dbReference>
<dbReference type="STRING" id="71139.A0A059D8K7"/>
<keyword evidence="5" id="KW-0010">Activator</keyword>
<dbReference type="InterPro" id="IPR016177">
    <property type="entry name" value="DNA-bd_dom_sf"/>
</dbReference>
<dbReference type="SMART" id="SM00380">
    <property type="entry name" value="AP2"/>
    <property type="match status" value="1"/>
</dbReference>
<dbReference type="GO" id="GO:0048528">
    <property type="term" value="P:post-embryonic root development"/>
    <property type="evidence" value="ECO:0000318"/>
    <property type="project" value="GO_Central"/>
</dbReference>
<organism evidence="12">
    <name type="scientific">Eucalyptus grandis</name>
    <name type="common">Flooded gum</name>
    <dbReference type="NCBI Taxonomy" id="71139"/>
    <lineage>
        <taxon>Eukaryota</taxon>
        <taxon>Viridiplantae</taxon>
        <taxon>Streptophyta</taxon>
        <taxon>Embryophyta</taxon>
        <taxon>Tracheophyta</taxon>
        <taxon>Spermatophyta</taxon>
        <taxon>Magnoliopsida</taxon>
        <taxon>eudicotyledons</taxon>
        <taxon>Gunneridae</taxon>
        <taxon>Pentapetalae</taxon>
        <taxon>rosids</taxon>
        <taxon>malvids</taxon>
        <taxon>Myrtales</taxon>
        <taxon>Myrtaceae</taxon>
        <taxon>Myrtoideae</taxon>
        <taxon>Eucalypteae</taxon>
        <taxon>Eucalyptus</taxon>
    </lineage>
</organism>
<evidence type="ECO:0000313" key="12">
    <source>
        <dbReference type="EMBL" id="KCW87068.1"/>
    </source>
</evidence>
<dbReference type="GO" id="GO:0009873">
    <property type="term" value="P:ethylene-activated signaling pathway"/>
    <property type="evidence" value="ECO:0007669"/>
    <property type="project" value="UniProtKB-KW"/>
</dbReference>
<dbReference type="GO" id="GO:0005634">
    <property type="term" value="C:nucleus"/>
    <property type="evidence" value="ECO:0000318"/>
    <property type="project" value="GO_Central"/>
</dbReference>
<name>A0A059D8K7_EUCGR</name>
<dbReference type="Gramene" id="KCW87068">
    <property type="protein sequence ID" value="KCW87068"/>
    <property type="gene ID" value="EUGRSUZ_B03605"/>
</dbReference>
<comment type="similarity">
    <text evidence="8">Belongs to the AP2/ERF transcription factor family. ERF subfamily.</text>
</comment>
<dbReference type="FunCoup" id="A0A059D8K7">
    <property type="interactions" value="26"/>
</dbReference>
<evidence type="ECO:0000256" key="8">
    <source>
        <dbReference type="ARBA" id="ARBA00024343"/>
    </source>
</evidence>
<keyword evidence="3" id="KW-0805">Transcription regulation</keyword>
<dbReference type="KEGG" id="egr:104433773"/>
<dbReference type="GO" id="GO:0000976">
    <property type="term" value="F:transcription cis-regulatory region binding"/>
    <property type="evidence" value="ECO:0000318"/>
    <property type="project" value="GO_Central"/>
</dbReference>
<dbReference type="SUPFAM" id="SSF54171">
    <property type="entry name" value="DNA-binding domain"/>
    <property type="match status" value="1"/>
</dbReference>
<feature type="region of interest" description="Disordered" evidence="10">
    <location>
        <begin position="1"/>
        <end position="45"/>
    </location>
</feature>
<feature type="region of interest" description="Disordered" evidence="10">
    <location>
        <begin position="120"/>
        <end position="148"/>
    </location>
</feature>
<evidence type="ECO:0000256" key="2">
    <source>
        <dbReference type="ARBA" id="ARBA00022745"/>
    </source>
</evidence>
<evidence type="ECO:0000256" key="9">
    <source>
        <dbReference type="ARBA" id="ARBA00037379"/>
    </source>
</evidence>
<dbReference type="GO" id="GO:0003700">
    <property type="term" value="F:DNA-binding transcription factor activity"/>
    <property type="evidence" value="ECO:0000318"/>
    <property type="project" value="GO_Central"/>
</dbReference>
<evidence type="ECO:0000256" key="3">
    <source>
        <dbReference type="ARBA" id="ARBA00023015"/>
    </source>
</evidence>
<evidence type="ECO:0000256" key="4">
    <source>
        <dbReference type="ARBA" id="ARBA00023125"/>
    </source>
</evidence>
<dbReference type="FunFam" id="3.30.730.10:FF:000005">
    <property type="entry name" value="ethylene-responsive transcription factor RAP2-11"/>
    <property type="match status" value="1"/>
</dbReference>
<dbReference type="InterPro" id="IPR001471">
    <property type="entry name" value="AP2/ERF_dom"/>
</dbReference>
<sequence>MEIQFQRHDTYHHPQPQQKPLSPIRKTKFKSTPSNNTAKSKFVGVRQRPSGKWVAEIKDTTQKIRMWLGTFDTAEEAARAYDEAACLLRGFNTRTNFSPHLPTSSALSLKIRTLLNQKISSRRDRPMVSHSNSKSTKKPASQTNSATSISSMISLSSVTNVYTSSDSDCSFSSGMMQDGRIFDDAYRPDLSRCLASLGSTPMSQHNHSWAFTSGLDHLPLVQEDGLPKHGPCASTTDLELSEFERMKVERQISASLYAVNGLNEYLENTYNSNETMWDIPALSQLFCHS</sequence>
<dbReference type="PROSITE" id="PS51032">
    <property type="entry name" value="AP2_ERF"/>
    <property type="match status" value="1"/>
</dbReference>
<reference evidence="12" key="1">
    <citation type="submission" date="2013-07" db="EMBL/GenBank/DDBJ databases">
        <title>The genome of Eucalyptus grandis.</title>
        <authorList>
            <person name="Schmutz J."/>
            <person name="Hayes R."/>
            <person name="Myburg A."/>
            <person name="Tuskan G."/>
            <person name="Grattapaglia D."/>
            <person name="Rokhsar D.S."/>
        </authorList>
    </citation>
    <scope>NUCLEOTIDE SEQUENCE</scope>
    <source>
        <tissue evidence="12">Leaf extractions</tissue>
    </source>
</reference>
<feature type="compositionally biased region" description="Polar residues" evidence="10">
    <location>
        <begin position="30"/>
        <end position="39"/>
    </location>
</feature>
<dbReference type="PANTHER" id="PTHR31194">
    <property type="entry name" value="SHN SHINE , DNA BINDING / TRANSCRIPTION FACTOR"/>
    <property type="match status" value="1"/>
</dbReference>
<proteinExistence type="inferred from homology"/>
<dbReference type="OMA" id="AGTHSFM"/>
<evidence type="ECO:0000256" key="1">
    <source>
        <dbReference type="ARBA" id="ARBA00004123"/>
    </source>
</evidence>
<feature type="domain" description="AP2/ERF" evidence="11">
    <location>
        <begin position="41"/>
        <end position="98"/>
    </location>
</feature>
<dbReference type="Pfam" id="PF00847">
    <property type="entry name" value="AP2"/>
    <property type="match status" value="1"/>
</dbReference>
<protein>
    <recommendedName>
        <fullName evidence="11">AP2/ERF domain-containing protein</fullName>
    </recommendedName>
</protein>
<comment type="function">
    <text evidence="9">Probably acts as a transcriptional activator. Binds to the GCC-box pathogenesis-related promoter element. May be involved in the regulation of gene expression by stress factors and by components of stress signal transduction pathways.</text>
</comment>
<keyword evidence="2" id="KW-0936">Ethylene signaling pathway</keyword>
<evidence type="ECO:0000256" key="10">
    <source>
        <dbReference type="SAM" id="MobiDB-lite"/>
    </source>
</evidence>
<dbReference type="InterPro" id="IPR036955">
    <property type="entry name" value="AP2/ERF_dom_sf"/>
</dbReference>
<evidence type="ECO:0000259" key="11">
    <source>
        <dbReference type="PROSITE" id="PS51032"/>
    </source>
</evidence>
<evidence type="ECO:0000256" key="5">
    <source>
        <dbReference type="ARBA" id="ARBA00023159"/>
    </source>
</evidence>
<dbReference type="EMBL" id="KK198754">
    <property type="protein sequence ID" value="KCW87068.1"/>
    <property type="molecule type" value="Genomic_DNA"/>
</dbReference>
<dbReference type="eggNOG" id="ENOG502RB9M">
    <property type="taxonomic scope" value="Eukaryota"/>
</dbReference>
<dbReference type="PANTHER" id="PTHR31194:SF90">
    <property type="entry name" value="ETHYLENE-RESPONSIVE TRANSCRIPTION FACTOR RAP2-11"/>
    <property type="match status" value="1"/>
</dbReference>
<feature type="compositionally biased region" description="Polar residues" evidence="10">
    <location>
        <begin position="129"/>
        <end position="144"/>
    </location>
</feature>
<keyword evidence="4" id="KW-0238">DNA-binding</keyword>
<gene>
    <name evidence="12" type="ORF">EUGRSUZ_B03605</name>
</gene>
<comment type="subcellular location">
    <subcellularLocation>
        <location evidence="1">Nucleus</location>
    </subcellularLocation>
</comment>
<keyword evidence="6" id="KW-0804">Transcription</keyword>
<keyword evidence="7" id="KW-0539">Nucleus</keyword>
<accession>A0A059D8K7</accession>
<evidence type="ECO:0000256" key="6">
    <source>
        <dbReference type="ARBA" id="ARBA00023163"/>
    </source>
</evidence>
<dbReference type="InterPro" id="IPR050913">
    <property type="entry name" value="AP2/ERF_ERF"/>
</dbReference>
<evidence type="ECO:0000256" key="7">
    <source>
        <dbReference type="ARBA" id="ARBA00023242"/>
    </source>
</evidence>
<feature type="compositionally biased region" description="Basic and acidic residues" evidence="10">
    <location>
        <begin position="1"/>
        <end position="12"/>
    </location>
</feature>
<dbReference type="CDD" id="cd00018">
    <property type="entry name" value="AP2"/>
    <property type="match status" value="1"/>
</dbReference>
<dbReference type="Gene3D" id="3.30.730.10">
    <property type="entry name" value="AP2/ERF domain"/>
    <property type="match status" value="1"/>
</dbReference>
<dbReference type="OrthoDB" id="773121at2759"/>